<comment type="caution">
    <text evidence="4">The sequence shown here is derived from an EMBL/GenBank/DDBJ whole genome shotgun (WGS) entry which is preliminary data.</text>
</comment>
<dbReference type="Pfam" id="PF12796">
    <property type="entry name" value="Ank_2"/>
    <property type="match status" value="1"/>
</dbReference>
<protein>
    <submittedName>
        <fullName evidence="4">Ankyrin repeat domain-containing protein</fullName>
    </submittedName>
</protein>
<dbReference type="RefSeq" id="WP_226752485.1">
    <property type="nucleotide sequence ID" value="NZ_JAEINI020000046.1"/>
</dbReference>
<feature type="repeat" description="ANK" evidence="3">
    <location>
        <begin position="149"/>
        <end position="181"/>
    </location>
</feature>
<keyword evidence="5" id="KW-1185">Reference proteome</keyword>
<dbReference type="Proteomes" id="UP000633814">
    <property type="component" value="Unassembled WGS sequence"/>
</dbReference>
<gene>
    <name evidence="4" type="ORF">JAO78_016650</name>
</gene>
<dbReference type="SMART" id="SM00248">
    <property type="entry name" value="ANK"/>
    <property type="match status" value="3"/>
</dbReference>
<evidence type="ECO:0000313" key="4">
    <source>
        <dbReference type="EMBL" id="MCB5228432.1"/>
    </source>
</evidence>
<dbReference type="Pfam" id="PF00023">
    <property type="entry name" value="Ank"/>
    <property type="match status" value="1"/>
</dbReference>
<keyword evidence="2 3" id="KW-0040">ANK repeat</keyword>
<dbReference type="InterPro" id="IPR002110">
    <property type="entry name" value="Ankyrin_rpt"/>
</dbReference>
<feature type="non-terminal residue" evidence="4">
    <location>
        <position position="201"/>
    </location>
</feature>
<dbReference type="PANTHER" id="PTHR24198:SF165">
    <property type="entry name" value="ANKYRIN REPEAT-CONTAINING PROTEIN-RELATED"/>
    <property type="match status" value="1"/>
</dbReference>
<evidence type="ECO:0000256" key="1">
    <source>
        <dbReference type="ARBA" id="ARBA00022737"/>
    </source>
</evidence>
<dbReference type="PROSITE" id="PS50088">
    <property type="entry name" value="ANK_REPEAT"/>
    <property type="match status" value="2"/>
</dbReference>
<dbReference type="SUPFAM" id="SSF48403">
    <property type="entry name" value="Ankyrin repeat"/>
    <property type="match status" value="1"/>
</dbReference>
<proteinExistence type="predicted"/>
<dbReference type="PANTHER" id="PTHR24198">
    <property type="entry name" value="ANKYRIN REPEAT AND PROTEIN KINASE DOMAIN-CONTAINING PROTEIN"/>
    <property type="match status" value="1"/>
</dbReference>
<sequence>MTLYEEAISMLSRLIGIVCLFLCTGCNAGVSIMKNYQVDGGDTQIMMRLDKKLKSSNLDDVKAFIESENFNINLPNKDGRTLLVAAVLSDDFKMAEKLLKLGANPNLIYSDYKGKSVMGWAASYKNDSYLKLLIKYDGDINLIQENQRTLPTPIFDAIAANRHENLRFLIENGANLDVVNKSGHTPLMFAITSASWEMVMM</sequence>
<dbReference type="EMBL" id="JAEINI020000046">
    <property type="protein sequence ID" value="MCB5228432.1"/>
    <property type="molecule type" value="Genomic_DNA"/>
</dbReference>
<keyword evidence="1" id="KW-0677">Repeat</keyword>
<evidence type="ECO:0000256" key="2">
    <source>
        <dbReference type="ARBA" id="ARBA00023043"/>
    </source>
</evidence>
<reference evidence="4 5" key="1">
    <citation type="submission" date="2021-10" db="EMBL/GenBank/DDBJ databases">
        <title>Alishewanella koreense sp. nov. isolated from seawater of southwestern coast in South Korea and the proposal for the reclassification of Rheinheimera perlucida and Rheinheimera tuosuensis as Arsukibacterium perlucida and Arsukibacterium tuosuensis.</title>
        <authorList>
            <person name="Kim K.H."/>
            <person name="Ruan W."/>
            <person name="Kim K.R."/>
            <person name="Baek J.H."/>
            <person name="Jeon C.O."/>
        </authorList>
    </citation>
    <scope>NUCLEOTIDE SEQUENCE [LARGE SCALE GENOMIC DNA]</scope>
    <source>
        <strain evidence="4 5">16-MA</strain>
    </source>
</reference>
<accession>A0ABS8C7W8</accession>
<dbReference type="Gene3D" id="1.25.40.20">
    <property type="entry name" value="Ankyrin repeat-containing domain"/>
    <property type="match status" value="1"/>
</dbReference>
<organism evidence="4 5">
    <name type="scientific">Alishewanella maricola</name>
    <dbReference type="NCBI Taxonomy" id="2795740"/>
    <lineage>
        <taxon>Bacteria</taxon>
        <taxon>Pseudomonadati</taxon>
        <taxon>Pseudomonadota</taxon>
        <taxon>Gammaproteobacteria</taxon>
        <taxon>Alteromonadales</taxon>
        <taxon>Alteromonadaceae</taxon>
        <taxon>Alishewanella</taxon>
    </lineage>
</organism>
<evidence type="ECO:0000313" key="5">
    <source>
        <dbReference type="Proteomes" id="UP000633814"/>
    </source>
</evidence>
<evidence type="ECO:0000256" key="3">
    <source>
        <dbReference type="PROSITE-ProRule" id="PRU00023"/>
    </source>
</evidence>
<name>A0ABS8C7W8_9ALTE</name>
<dbReference type="InterPro" id="IPR036770">
    <property type="entry name" value="Ankyrin_rpt-contain_sf"/>
</dbReference>
<feature type="repeat" description="ANK" evidence="3">
    <location>
        <begin position="78"/>
        <end position="110"/>
    </location>
</feature>